<dbReference type="PROSITE" id="PS00061">
    <property type="entry name" value="ADH_SHORT"/>
    <property type="match status" value="1"/>
</dbReference>
<name>A0AA42CL60_9HYPH</name>
<gene>
    <name evidence="3" type="ORF">M8523_25175</name>
</gene>
<dbReference type="InterPro" id="IPR036291">
    <property type="entry name" value="NAD(P)-bd_dom_sf"/>
</dbReference>
<evidence type="ECO:0000313" key="3">
    <source>
        <dbReference type="EMBL" id="MCW6511284.1"/>
    </source>
</evidence>
<dbReference type="PANTHER" id="PTHR42760">
    <property type="entry name" value="SHORT-CHAIN DEHYDROGENASES/REDUCTASES FAMILY MEMBER"/>
    <property type="match status" value="1"/>
</dbReference>
<dbReference type="InterPro" id="IPR002347">
    <property type="entry name" value="SDR_fam"/>
</dbReference>
<protein>
    <submittedName>
        <fullName evidence="3">SDR family oxidoreductase</fullName>
    </submittedName>
</protein>
<dbReference type="PRINTS" id="PR00081">
    <property type="entry name" value="GDHRDH"/>
</dbReference>
<evidence type="ECO:0000259" key="2">
    <source>
        <dbReference type="SMART" id="SM00822"/>
    </source>
</evidence>
<keyword evidence="4" id="KW-1185">Reference proteome</keyword>
<dbReference type="CDD" id="cd05233">
    <property type="entry name" value="SDR_c"/>
    <property type="match status" value="1"/>
</dbReference>
<dbReference type="PRINTS" id="PR00080">
    <property type="entry name" value="SDRFAMILY"/>
</dbReference>
<dbReference type="GO" id="GO:0016616">
    <property type="term" value="F:oxidoreductase activity, acting on the CH-OH group of donors, NAD or NADP as acceptor"/>
    <property type="evidence" value="ECO:0007669"/>
    <property type="project" value="TreeGrafter"/>
</dbReference>
<accession>A0AA42CL60</accession>
<dbReference type="SUPFAM" id="SSF51735">
    <property type="entry name" value="NAD(P)-binding Rossmann-fold domains"/>
    <property type="match status" value="1"/>
</dbReference>
<evidence type="ECO:0000256" key="1">
    <source>
        <dbReference type="ARBA" id="ARBA00006484"/>
    </source>
</evidence>
<dbReference type="Pfam" id="PF13561">
    <property type="entry name" value="adh_short_C2"/>
    <property type="match status" value="1"/>
</dbReference>
<feature type="domain" description="Ketoreductase" evidence="2">
    <location>
        <begin position="7"/>
        <end position="181"/>
    </location>
</feature>
<comment type="similarity">
    <text evidence="1">Belongs to the short-chain dehydrogenases/reductases (SDR) family.</text>
</comment>
<dbReference type="InterPro" id="IPR057326">
    <property type="entry name" value="KR_dom"/>
</dbReference>
<comment type="caution">
    <text evidence="3">The sequence shown here is derived from an EMBL/GenBank/DDBJ whole genome shotgun (WGS) entry which is preliminary data.</text>
</comment>
<reference evidence="3" key="1">
    <citation type="submission" date="2022-05" db="EMBL/GenBank/DDBJ databases">
        <authorList>
            <person name="Pankratov T."/>
        </authorList>
    </citation>
    <scope>NUCLEOTIDE SEQUENCE</scope>
    <source>
        <strain evidence="3">BP6-180914</strain>
    </source>
</reference>
<proteinExistence type="inferred from homology"/>
<dbReference type="EMBL" id="JAMOIM010000023">
    <property type="protein sequence ID" value="MCW6511284.1"/>
    <property type="molecule type" value="Genomic_DNA"/>
</dbReference>
<organism evidence="3 4">
    <name type="scientific">Lichenifustis flavocetrariae</name>
    <dbReference type="NCBI Taxonomy" id="2949735"/>
    <lineage>
        <taxon>Bacteria</taxon>
        <taxon>Pseudomonadati</taxon>
        <taxon>Pseudomonadota</taxon>
        <taxon>Alphaproteobacteria</taxon>
        <taxon>Hyphomicrobiales</taxon>
        <taxon>Lichenihabitantaceae</taxon>
        <taxon>Lichenifustis</taxon>
    </lineage>
</organism>
<evidence type="ECO:0000313" key="4">
    <source>
        <dbReference type="Proteomes" id="UP001165667"/>
    </source>
</evidence>
<dbReference type="SMART" id="SM00822">
    <property type="entry name" value="PKS_KR"/>
    <property type="match status" value="1"/>
</dbReference>
<dbReference type="Proteomes" id="UP001165667">
    <property type="component" value="Unassembled WGS sequence"/>
</dbReference>
<dbReference type="FunFam" id="3.40.50.720:FF:000084">
    <property type="entry name" value="Short-chain dehydrogenase reductase"/>
    <property type="match status" value="1"/>
</dbReference>
<dbReference type="RefSeq" id="WP_282587662.1">
    <property type="nucleotide sequence ID" value="NZ_JAMOIM010000023.1"/>
</dbReference>
<dbReference type="Gene3D" id="3.40.50.720">
    <property type="entry name" value="NAD(P)-binding Rossmann-like Domain"/>
    <property type="match status" value="1"/>
</dbReference>
<sequence>MGKLDGKVAVVTGGTGGIGLATAQAFVREGAFVFVIGRRQAELDEAIALIGPNAKGVQGDVAQPSDLDRLYDAVHTERGHIDIVFANAGIARLAPLGSLTDNHIDELFDINVKGVIHTVQKALPHLRPGASIILNASIVGSKGFANWSVYSATKAAVRSFARTWASDLKGRDIRVNAISPGVIETPGYGTVGLSAADLDGYFAFTKTMTPLERNGTADDVAGVVTFLASDESRFMTGSEVFVDGGFAQI</sequence>
<dbReference type="AlphaFoldDB" id="A0AA42CL60"/>
<dbReference type="InterPro" id="IPR020904">
    <property type="entry name" value="Sc_DH/Rdtase_CS"/>
</dbReference>